<gene>
    <name evidence="1" type="ORF">JFY71_08510</name>
</gene>
<reference evidence="1 2" key="1">
    <citation type="journal article" date="2022" name="Int. J. Syst. Evol. Microbiol.">
        <title>Miniphocaeibacter halophilus sp. nov., an ammonium-tolerant acetate-producing bacterium isolated from a biogas system.</title>
        <authorList>
            <person name="Schnurer A."/>
            <person name="Singh A."/>
            <person name="Bi S."/>
            <person name="Qiao W."/>
            <person name="Westerholm M."/>
        </authorList>
    </citation>
    <scope>NUCLEOTIDE SEQUENCE [LARGE SCALE GENOMIC DNA]</scope>
    <source>
        <strain evidence="1 2">AMB_01</strain>
    </source>
</reference>
<protein>
    <submittedName>
        <fullName evidence="1">AAA family ATPase</fullName>
    </submittedName>
</protein>
<accession>A0AC61MSE9</accession>
<dbReference type="Proteomes" id="UP000595814">
    <property type="component" value="Chromosome"/>
</dbReference>
<name>A0AC61MSE9_9FIRM</name>
<organism evidence="1 2">
    <name type="scientific">Miniphocaeibacter halophilus</name>
    <dbReference type="NCBI Taxonomy" id="2931922"/>
    <lineage>
        <taxon>Bacteria</taxon>
        <taxon>Bacillati</taxon>
        <taxon>Bacillota</taxon>
        <taxon>Tissierellia</taxon>
        <taxon>Tissierellales</taxon>
        <taxon>Peptoniphilaceae</taxon>
        <taxon>Miniphocaeibacter</taxon>
    </lineage>
</organism>
<evidence type="ECO:0000313" key="2">
    <source>
        <dbReference type="Proteomes" id="UP000595814"/>
    </source>
</evidence>
<evidence type="ECO:0000313" key="1">
    <source>
        <dbReference type="EMBL" id="QQK07354.1"/>
    </source>
</evidence>
<dbReference type="EMBL" id="CP066744">
    <property type="protein sequence ID" value="QQK07354.1"/>
    <property type="molecule type" value="Genomic_DNA"/>
</dbReference>
<proteinExistence type="predicted"/>
<keyword evidence="2" id="KW-1185">Reference proteome</keyword>
<sequence>MIDFLKEQNIDNKLIDKVLEFRKNHQLDNKYINRIPSPHYKYYGKEVWEQSITAILQGSNILLSGPKATGKNVLSDNLAALFQRPTWNISFHVNTDSTNLIGTDTFKDNEVTFRPGPVYDVALNGGFGILDEVNMAKSDSVAVIHSLLDYRRIIDVPGYEKINLNDATRFIGTMNYGYAGTKELNEALISRFLVIDMPKASEETLKHILLTDFYLRENALDLFIRLFLDLQEKSMNSEISSKAIDIRGLIAAIGAMKIGLNIKSALQIGLVNKTFDLFEREIIQDVINSLFKNDLTREDIFKVL</sequence>